<dbReference type="InterPro" id="IPR004375">
    <property type="entry name" value="NanQ/TabA/YiaL"/>
</dbReference>
<dbReference type="HOGENOM" id="CLU_107139_0_1_10"/>
<keyword evidence="2" id="KW-1185">Reference proteome</keyword>
<name>F5IWX6_9BACT</name>
<proteinExistence type="predicted"/>
<dbReference type="STRING" id="742766.HMPREF9455_01593"/>
<dbReference type="PANTHER" id="PTHR34986:SF1">
    <property type="entry name" value="PROTEIN YIAL"/>
    <property type="match status" value="1"/>
</dbReference>
<sequence length="192" mass="22491">MTAFLVSSCNEKNVKDWTDKEVEVWLEQSEWNNIGIKPDSSIDKRFFVEQNIINPKSWKAALDFLEKGGFNEKELGRYDLADDGTYVNIEEYTTKDSSHFEAHRKFIDIQYLAKGKEYIRISSLDSVKKIVTEYSPDKDIEFFNKDEYTEHLLDGSNFIVLFPHQPHMPCMKADSNEHVRKVVVKIPFKEIK</sequence>
<evidence type="ECO:0000313" key="2">
    <source>
        <dbReference type="Proteomes" id="UP000004913"/>
    </source>
</evidence>
<dbReference type="PANTHER" id="PTHR34986">
    <property type="entry name" value="EVOLVED BETA-GALACTOSIDASE SUBUNIT BETA"/>
    <property type="match status" value="1"/>
</dbReference>
<dbReference type="InterPro" id="IPR037012">
    <property type="entry name" value="NanQ/TabA/YiaL_sf"/>
</dbReference>
<dbReference type="AlphaFoldDB" id="F5IWX6"/>
<organism evidence="1 2">
    <name type="scientific">Dysgonomonas gadei ATCC BAA-286</name>
    <dbReference type="NCBI Taxonomy" id="742766"/>
    <lineage>
        <taxon>Bacteria</taxon>
        <taxon>Pseudomonadati</taxon>
        <taxon>Bacteroidota</taxon>
        <taxon>Bacteroidia</taxon>
        <taxon>Bacteroidales</taxon>
        <taxon>Dysgonomonadaceae</taxon>
        <taxon>Dysgonomonas</taxon>
    </lineage>
</organism>
<dbReference type="eggNOG" id="COG2731">
    <property type="taxonomic scope" value="Bacteria"/>
</dbReference>
<evidence type="ECO:0000313" key="1">
    <source>
        <dbReference type="EMBL" id="EGK02323.1"/>
    </source>
</evidence>
<evidence type="ECO:0008006" key="3">
    <source>
        <dbReference type="Google" id="ProtNLM"/>
    </source>
</evidence>
<accession>F5IWX6</accession>
<gene>
    <name evidence="1" type="ORF">HMPREF9455_01593</name>
</gene>
<dbReference type="Pfam" id="PF04074">
    <property type="entry name" value="DUF386"/>
    <property type="match status" value="1"/>
</dbReference>
<dbReference type="NCBIfam" id="TIGR00022">
    <property type="entry name" value="YhcH/YjgK/YiaL family protein"/>
    <property type="match status" value="1"/>
</dbReference>
<dbReference type="Proteomes" id="UP000004913">
    <property type="component" value="Unassembled WGS sequence"/>
</dbReference>
<dbReference type="EMBL" id="ADLV01000018">
    <property type="protein sequence ID" value="EGK02323.1"/>
    <property type="molecule type" value="Genomic_DNA"/>
</dbReference>
<comment type="caution">
    <text evidence="1">The sequence shown here is derived from an EMBL/GenBank/DDBJ whole genome shotgun (WGS) entry which is preliminary data.</text>
</comment>
<dbReference type="GO" id="GO:0005829">
    <property type="term" value="C:cytosol"/>
    <property type="evidence" value="ECO:0007669"/>
    <property type="project" value="TreeGrafter"/>
</dbReference>
<reference evidence="1 2" key="1">
    <citation type="submission" date="2011-04" db="EMBL/GenBank/DDBJ databases">
        <title>The Genome Sequence of Dysgonomonas gadei ATCC BAA-286.</title>
        <authorList>
            <consortium name="The Broad Institute Genome Sequencing Platform"/>
            <person name="Earl A."/>
            <person name="Ward D."/>
            <person name="Feldgarden M."/>
            <person name="Gevers D."/>
            <person name="Pudlo N."/>
            <person name="Martens E."/>
            <person name="Allen-Vercoe E."/>
            <person name="Young S.K."/>
            <person name="Zeng Q."/>
            <person name="Gargeya S."/>
            <person name="Fitzgerald M."/>
            <person name="Haas B."/>
            <person name="Abouelleil A."/>
            <person name="Alvarado L."/>
            <person name="Arachchi H.M."/>
            <person name="Berlin A."/>
            <person name="Brown A."/>
            <person name="Chapman S.B."/>
            <person name="Chen Z."/>
            <person name="Dunbar C."/>
            <person name="Freedman E."/>
            <person name="Gearin G."/>
            <person name="Gellesch M."/>
            <person name="Goldberg J."/>
            <person name="Griggs A."/>
            <person name="Gujja S."/>
            <person name="Heiman D."/>
            <person name="Howarth C."/>
            <person name="Larson L."/>
            <person name="Lui A."/>
            <person name="MacDonald P.J.P."/>
            <person name="Mehta T."/>
            <person name="Montmayeur A."/>
            <person name="Murphy C."/>
            <person name="Neiman D."/>
            <person name="Pearson M."/>
            <person name="Priest M."/>
            <person name="Roberts A."/>
            <person name="Saif S."/>
            <person name="Shea T."/>
            <person name="Shenoy N."/>
            <person name="Sisk P."/>
            <person name="Stolte C."/>
            <person name="Sykes S."/>
            <person name="Yandava C."/>
            <person name="Wortman J."/>
            <person name="Nusbaum C."/>
            <person name="Birren B."/>
        </authorList>
    </citation>
    <scope>NUCLEOTIDE SEQUENCE [LARGE SCALE GENOMIC DNA]</scope>
    <source>
        <strain evidence="1 2">ATCC BAA-286</strain>
    </source>
</reference>
<dbReference type="SUPFAM" id="SSF51197">
    <property type="entry name" value="Clavaminate synthase-like"/>
    <property type="match status" value="1"/>
</dbReference>
<dbReference type="Gene3D" id="2.60.120.370">
    <property type="entry name" value="YhcH/YjgK/YiaL"/>
    <property type="match status" value="1"/>
</dbReference>
<protein>
    <recommendedName>
        <fullName evidence="3">YhcH/YjgK/YiaL family protein</fullName>
    </recommendedName>
</protein>